<proteinExistence type="predicted"/>
<accession>A0AA44CMJ1</accession>
<evidence type="ECO:0000313" key="2">
    <source>
        <dbReference type="EMBL" id="NIL23471.1"/>
    </source>
</evidence>
<comment type="caution">
    <text evidence="2">The sequence shown here is derived from an EMBL/GenBank/DDBJ whole genome shotgun (WGS) entry which is preliminary data.</text>
</comment>
<organism evidence="2 3">
    <name type="scientific">Yersinia mollaretii</name>
    <dbReference type="NCBI Taxonomy" id="33060"/>
    <lineage>
        <taxon>Bacteria</taxon>
        <taxon>Pseudomonadati</taxon>
        <taxon>Pseudomonadota</taxon>
        <taxon>Gammaproteobacteria</taxon>
        <taxon>Enterobacterales</taxon>
        <taxon>Yersiniaceae</taxon>
        <taxon>Yersinia</taxon>
    </lineage>
</organism>
<dbReference type="Proteomes" id="UP000712947">
    <property type="component" value="Unassembled WGS sequence"/>
</dbReference>
<feature type="transmembrane region" description="Helical" evidence="1">
    <location>
        <begin position="20"/>
        <end position="38"/>
    </location>
</feature>
<name>A0AA44CMJ1_YERMO</name>
<evidence type="ECO:0000313" key="3">
    <source>
        <dbReference type="Proteomes" id="UP000712947"/>
    </source>
</evidence>
<keyword evidence="1" id="KW-0472">Membrane</keyword>
<keyword evidence="1" id="KW-1133">Transmembrane helix</keyword>
<gene>
    <name evidence="2" type="ORF">HB991_13250</name>
</gene>
<protein>
    <submittedName>
        <fullName evidence="2">DUF3742 family protein</fullName>
    </submittedName>
</protein>
<reference evidence="2" key="1">
    <citation type="submission" date="2020-03" db="EMBL/GenBank/DDBJ databases">
        <authorList>
            <person name="Kislichkina A."/>
            <person name="Dentovskaya S."/>
            <person name="Shaikhutdinov R."/>
            <person name="Ivanov S."/>
            <person name="Sizova A."/>
            <person name="Solomentsev V."/>
            <person name="Bogun A."/>
        </authorList>
    </citation>
    <scope>NUCLEOTIDE SEQUENCE</scope>
    <source>
        <strain evidence="2">SCPM-O-B-7610</strain>
    </source>
</reference>
<evidence type="ECO:0000256" key="1">
    <source>
        <dbReference type="SAM" id="Phobius"/>
    </source>
</evidence>
<dbReference type="AlphaFoldDB" id="A0AA44CMJ1"/>
<dbReference type="RefSeq" id="WP_050537226.1">
    <property type="nucleotide sequence ID" value="NZ_CABHYO010000023.1"/>
</dbReference>
<sequence length="72" mass="8087">MKNKDVDNQENTSRLTITNGLMAAMDTLCSILIFVIDVSKRDLTQSENVDDGWRDGHSGYGFYVGNIRSDDE</sequence>
<keyword evidence="1" id="KW-0812">Transmembrane</keyword>
<dbReference type="EMBL" id="JAASAI010000013">
    <property type="protein sequence ID" value="NIL23471.1"/>
    <property type="molecule type" value="Genomic_DNA"/>
</dbReference>